<evidence type="ECO:0000313" key="3">
    <source>
        <dbReference type="Proteomes" id="UP000485058"/>
    </source>
</evidence>
<organism evidence="2 3">
    <name type="scientific">Haematococcus lacustris</name>
    <name type="common">Green alga</name>
    <name type="synonym">Haematococcus pluvialis</name>
    <dbReference type="NCBI Taxonomy" id="44745"/>
    <lineage>
        <taxon>Eukaryota</taxon>
        <taxon>Viridiplantae</taxon>
        <taxon>Chlorophyta</taxon>
        <taxon>core chlorophytes</taxon>
        <taxon>Chlorophyceae</taxon>
        <taxon>CS clade</taxon>
        <taxon>Chlamydomonadales</taxon>
        <taxon>Haematococcaceae</taxon>
        <taxon>Haematococcus</taxon>
    </lineage>
</organism>
<dbReference type="Proteomes" id="UP000485058">
    <property type="component" value="Unassembled WGS sequence"/>
</dbReference>
<feature type="region of interest" description="Disordered" evidence="1">
    <location>
        <begin position="184"/>
        <end position="248"/>
    </location>
</feature>
<dbReference type="InterPro" id="IPR036249">
    <property type="entry name" value="Thioredoxin-like_sf"/>
</dbReference>
<proteinExistence type="predicted"/>
<dbReference type="SUPFAM" id="SSF52833">
    <property type="entry name" value="Thioredoxin-like"/>
    <property type="match status" value="2"/>
</dbReference>
<dbReference type="PANTHER" id="PTHR47578:SF1">
    <property type="entry name" value="THIOREDOXIN-LIKE PROTEIN CDSP32, CHLOROPLASTIC"/>
    <property type="match status" value="1"/>
</dbReference>
<feature type="compositionally biased region" description="Low complexity" evidence="1">
    <location>
        <begin position="300"/>
        <end position="311"/>
    </location>
</feature>
<protein>
    <submittedName>
        <fullName evidence="2">Thioredoxin-like protein CDSP32, chloroplastic</fullName>
    </submittedName>
</protein>
<dbReference type="InterPro" id="IPR044192">
    <property type="entry name" value="CDSP32"/>
</dbReference>
<feature type="region of interest" description="Disordered" evidence="1">
    <location>
        <begin position="279"/>
        <end position="311"/>
    </location>
</feature>
<dbReference type="Gene3D" id="3.40.30.10">
    <property type="entry name" value="Glutaredoxin"/>
    <property type="match status" value="2"/>
</dbReference>
<dbReference type="AlphaFoldDB" id="A0A699ZIJ1"/>
<dbReference type="PANTHER" id="PTHR47578">
    <property type="entry name" value="THIOREDOXIN-LIKE PROTEIN CDSP32, CHLOROPLASTIC"/>
    <property type="match status" value="1"/>
</dbReference>
<evidence type="ECO:0000256" key="1">
    <source>
        <dbReference type="SAM" id="MobiDB-lite"/>
    </source>
</evidence>
<keyword evidence="3" id="KW-1185">Reference proteome</keyword>
<name>A0A699ZIJ1_HAELA</name>
<dbReference type="EMBL" id="BLLF01001376">
    <property type="protein sequence ID" value="GFH18896.1"/>
    <property type="molecule type" value="Genomic_DNA"/>
</dbReference>
<reference evidence="2 3" key="1">
    <citation type="submission" date="2020-02" db="EMBL/GenBank/DDBJ databases">
        <title>Draft genome sequence of Haematococcus lacustris strain NIES-144.</title>
        <authorList>
            <person name="Morimoto D."/>
            <person name="Nakagawa S."/>
            <person name="Yoshida T."/>
            <person name="Sawayama S."/>
        </authorList>
    </citation>
    <scope>NUCLEOTIDE SEQUENCE [LARGE SCALE GENOMIC DNA]</scope>
    <source>
        <strain evidence="2 3">NIES-144</strain>
    </source>
</reference>
<accession>A0A699ZIJ1</accession>
<dbReference type="GO" id="GO:0016671">
    <property type="term" value="F:oxidoreductase activity, acting on a sulfur group of donors, disulfide as acceptor"/>
    <property type="evidence" value="ECO:0007669"/>
    <property type="project" value="InterPro"/>
</dbReference>
<sequence length="311" mass="33998">MVNRSRARECPDVKFLEIDVEDGPGGDAVKAQLGVKVLPTIQFYKNRQLLWQQQGYMGLEAQLGEGTSCGASEGVLYYDGSAANGVHVNDHVADLVTRQALDQFVAQGLDDASLRVVNVATRICQPCIKVFPAVLALARNFQGLVQFARFLGDESDEAEEVMHELGIVEVPTFLFYRQAPCSSQEATQPAASEPGPSTPPPAKRGKRTKVEPEAAEPTQPSNAEQAAELSKGKAAKAKPAPQPGRWLDRDCNAALNMQRIGKSRWRPLELCWWPEQGALPAKGKEYPGLGYKRLRDKPPKAQQQQQPAVAQ</sequence>
<evidence type="ECO:0000313" key="2">
    <source>
        <dbReference type="EMBL" id="GFH18896.1"/>
    </source>
</evidence>
<comment type="caution">
    <text evidence="2">The sequence shown here is derived from an EMBL/GenBank/DDBJ whole genome shotgun (WGS) entry which is preliminary data.</text>
</comment>
<dbReference type="CDD" id="cd02947">
    <property type="entry name" value="TRX_family"/>
    <property type="match status" value="1"/>
</dbReference>
<gene>
    <name evidence="2" type="ORF">HaLaN_15768</name>
</gene>